<dbReference type="PROSITE" id="PS51192">
    <property type="entry name" value="HELICASE_ATP_BIND_1"/>
    <property type="match status" value="1"/>
</dbReference>
<accession>A0AAJ1WED4</accession>
<comment type="caution">
    <text evidence="2">The sequence shown here is derived from an EMBL/GenBank/DDBJ whole genome shotgun (WGS) entry which is preliminary data.</text>
</comment>
<reference evidence="2 3" key="1">
    <citation type="submission" date="2023-07" db="EMBL/GenBank/DDBJ databases">
        <title>Sorghum-associated microbial communities from plants grown in Nebraska, USA.</title>
        <authorList>
            <person name="Schachtman D."/>
        </authorList>
    </citation>
    <scope>NUCLEOTIDE SEQUENCE [LARGE SCALE GENOMIC DNA]</scope>
    <source>
        <strain evidence="2 3">DS1001</strain>
    </source>
</reference>
<dbReference type="GO" id="GO:0009035">
    <property type="term" value="F:type I site-specific deoxyribonuclease activity"/>
    <property type="evidence" value="ECO:0007669"/>
    <property type="project" value="UniProtKB-EC"/>
</dbReference>
<dbReference type="GO" id="GO:0009307">
    <property type="term" value="P:DNA restriction-modification system"/>
    <property type="evidence" value="ECO:0007669"/>
    <property type="project" value="UniProtKB-KW"/>
</dbReference>
<dbReference type="PANTHER" id="PTHR42927:SF1">
    <property type="entry name" value="HELICASE SUPERFAMILY 1 AND 2 DOMAIN-CONTAINING PROTEIN"/>
    <property type="match status" value="1"/>
</dbReference>
<name>A0AAJ1WED4_9MICC</name>
<dbReference type="GO" id="GO:0005524">
    <property type="term" value="F:ATP binding"/>
    <property type="evidence" value="ECO:0007669"/>
    <property type="project" value="UniProtKB-KW"/>
</dbReference>
<dbReference type="PANTHER" id="PTHR42927">
    <property type="entry name" value="HELICASE SUPERFAMILY 1 AND 2 DOMAIN-CONTAINING PROTEIN"/>
    <property type="match status" value="1"/>
</dbReference>
<dbReference type="InterPro" id="IPR027417">
    <property type="entry name" value="P-loop_NTPase"/>
</dbReference>
<dbReference type="InterPro" id="IPR040980">
    <property type="entry name" value="SWI2_SNF2"/>
</dbReference>
<dbReference type="InterPro" id="IPR014001">
    <property type="entry name" value="Helicase_ATP-bd"/>
</dbReference>
<dbReference type="GO" id="GO:0003677">
    <property type="term" value="F:DNA binding"/>
    <property type="evidence" value="ECO:0007669"/>
    <property type="project" value="UniProtKB-KW"/>
</dbReference>
<feature type="domain" description="Helicase ATP-binding" evidence="1">
    <location>
        <begin position="311"/>
        <end position="516"/>
    </location>
</feature>
<dbReference type="AlphaFoldDB" id="A0AAJ1WED4"/>
<gene>
    <name evidence="2" type="ORF">J2T23_000589</name>
</gene>
<dbReference type="Pfam" id="PF04313">
    <property type="entry name" value="HSDR_N"/>
    <property type="match status" value="1"/>
</dbReference>
<dbReference type="Pfam" id="PF18766">
    <property type="entry name" value="SWI2_SNF2"/>
    <property type="match status" value="1"/>
</dbReference>
<dbReference type="Pfam" id="PF22679">
    <property type="entry name" value="T1R_D3-like"/>
    <property type="match status" value="1"/>
</dbReference>
<dbReference type="RefSeq" id="WP_307356969.1">
    <property type="nucleotide sequence ID" value="NZ_JAUSTB010000001.1"/>
</dbReference>
<dbReference type="InterPro" id="IPR007409">
    <property type="entry name" value="Restrct_endonuc_type1_HsdR_N"/>
</dbReference>
<dbReference type="Proteomes" id="UP001239267">
    <property type="component" value="Unassembled WGS sequence"/>
</dbReference>
<evidence type="ECO:0000313" key="3">
    <source>
        <dbReference type="Proteomes" id="UP001239267"/>
    </source>
</evidence>
<dbReference type="InterPro" id="IPR055180">
    <property type="entry name" value="HsdR_RecA-like_helicase_dom_2"/>
</dbReference>
<organism evidence="2 3">
    <name type="scientific">Pseudarthrobacter niigatensis</name>
    <dbReference type="NCBI Taxonomy" id="369935"/>
    <lineage>
        <taxon>Bacteria</taxon>
        <taxon>Bacillati</taxon>
        <taxon>Actinomycetota</taxon>
        <taxon>Actinomycetes</taxon>
        <taxon>Micrococcales</taxon>
        <taxon>Micrococcaceae</taxon>
        <taxon>Pseudarthrobacter</taxon>
    </lineage>
</organism>
<proteinExistence type="predicted"/>
<protein>
    <submittedName>
        <fullName evidence="2">Type I restriction enzyme R subunit</fullName>
        <ecNumber evidence="2">3.1.21.3</ecNumber>
    </submittedName>
</protein>
<dbReference type="SMART" id="SM00487">
    <property type="entry name" value="DEXDc"/>
    <property type="match status" value="1"/>
</dbReference>
<sequence>MAQHNEVTFEDEICQALAAEGWIYEPHRKAGELYDANRALVPEDVFAWLADTQPEQLAKVLKPTDSPAEDEVAKRLLLDRLCKVLDKPAAKEAGMLSVLRTGFKEVAAKFEMCQFKPAMGLNPETLERYGKVRLRVIRQVHYSTFDTMKSIDLVLFVNGLPVATIELKTDFTQNINDAVEQYRKDRHPRNSKNKDEPLLSFGRRALVHFAVSNDEIQMTTELKGKDTYFLPFNLGNDGHAGNPVNPKGSATSYLWEQVLQRDSWLNIIGKFLHLQISDKTNPVTGEREVRKSLLFPRYHQWDVVNHLIETARTEGPGHRYLVQHSAGSGKTNSIAWTAHQLSSLHGADNEKIFDSVIVVTDRTVLDAQLQDAIYQIEHKSGVVVPIRGNAGSKSAELTAALVARTPIIIVTIQTFPFALKAIAESQALKGRNFAIIADEAHSSQTGSTANKLKKVLSAEELADVNDGGEFDVESYLAAEMAERADAKNISYFAFTATPKAKTLELFGRKGPDGLPQPFHLYSMQQAIEERFILDVLQNYTSYKVAYRLTHEGRDYDSDDAQVEKSEALKSLMNWVKLHPYNISQKVQVIVEHFRANVAWRLDGKAKAMVVTGSRKEAVRYKLAIDKYIHHAGYSGLGTMVAFSGEVNDDESGPDAFTELSMNPGLKGRTLPEAFSTEEYKIMLVANKFQTGFDQPLLVAMYVDKKLSGVSAVQTLSRLNRTAVGKDQTFVLDFVNNPDEILASFQPYFREAALEDVSDPNVVHDLQAKLDAAQIYLDSEVDGLVKSYVLEAGNNALSGWVAPAKSRFNTRYNAAVAEGDKAAQGELDLFRKDLGSFVRAYDFLSQIVDFADTDLEKRSIYYKHLLPVLRVNDAKVSLDLSGVVLAKYALKDKGQAQLQLSSEGEPLKPLTHSGTGQTKDPVLVTWEEVIQQANLPFEGEELDAVAHFVEGVRRELVKNETLQKQAQNNSRSHFGSSPHLEKAVTDAVSNSMDSHYNLSLQALGDKTKMTALLKMLSELVYEELQK</sequence>
<dbReference type="Gene3D" id="3.40.50.300">
    <property type="entry name" value="P-loop containing nucleotide triphosphate hydrolases"/>
    <property type="match status" value="2"/>
</dbReference>
<evidence type="ECO:0000259" key="1">
    <source>
        <dbReference type="PROSITE" id="PS51192"/>
    </source>
</evidence>
<dbReference type="EMBL" id="JAUSTB010000001">
    <property type="protein sequence ID" value="MDQ0144715.1"/>
    <property type="molecule type" value="Genomic_DNA"/>
</dbReference>
<dbReference type="SUPFAM" id="SSF52540">
    <property type="entry name" value="P-loop containing nucleoside triphosphate hydrolases"/>
    <property type="match status" value="1"/>
</dbReference>
<keyword evidence="3" id="KW-1185">Reference proteome</keyword>
<dbReference type="EC" id="3.1.21.3" evidence="2"/>
<evidence type="ECO:0000313" key="2">
    <source>
        <dbReference type="EMBL" id="MDQ0144715.1"/>
    </source>
</evidence>
<keyword evidence="2" id="KW-0378">Hydrolase</keyword>
<dbReference type="Gene3D" id="3.90.1570.50">
    <property type="match status" value="1"/>
</dbReference>